<keyword evidence="3" id="KW-1185">Reference proteome</keyword>
<organism evidence="2 3">
    <name type="scientific">Phytophthora palmivora</name>
    <dbReference type="NCBI Taxonomy" id="4796"/>
    <lineage>
        <taxon>Eukaryota</taxon>
        <taxon>Sar</taxon>
        <taxon>Stramenopiles</taxon>
        <taxon>Oomycota</taxon>
        <taxon>Peronosporomycetes</taxon>
        <taxon>Peronosporales</taxon>
        <taxon>Peronosporaceae</taxon>
        <taxon>Phytophthora</taxon>
    </lineage>
</organism>
<sequence>MVGGGGKTPRHARRLRRAEEKDSNQGGDKKITKKGTRKRAAKHTTAVMEVAESKTAEAKEDAVGPEGMESGNRAEAKMVAVTTGVAEQAKETEKAKETEETKEMDGEQVADVVVSKVITDIVASVSVTETGADGSAVRELPSAKSRKRCRAILHDERCYSDSGSDRGSTATQQLRKSLPCIVNGDANIMNTGAEQCTYLNSDEDMSLQEELEDEDDGEDNGDDWVEDWNIGKLSDEETSGDEGVELPESVCYSVAQNKKAITAMRSLGWEYDPEKFGPGPTYEGLYDGDYGPSDSVMAVGDDPLALLFYFMPPKLWTQIAAESNRYHSQPIPLRARAIRSQQRRADMEIEDLGDIRSRLARVPDIEPWE</sequence>
<reference evidence="2 3" key="1">
    <citation type="journal article" date="2017" name="Genome Biol. Evol.">
        <title>Phytophthora megakarya and P. palmivora, closely related causal agents of cacao black pod rot, underwent increases in genome sizes and gene numbers by different mechanisms.</title>
        <authorList>
            <person name="Ali S.S."/>
            <person name="Shao J."/>
            <person name="Lary D.J."/>
            <person name="Kronmiller B."/>
            <person name="Shen D."/>
            <person name="Strem M.D."/>
            <person name="Amoako-Attah I."/>
            <person name="Akrofi A.Y."/>
            <person name="Begoude B.A."/>
            <person name="Ten Hoopen G.M."/>
            <person name="Coulibaly K."/>
            <person name="Kebe B.I."/>
            <person name="Melnick R.L."/>
            <person name="Guiltinan M.J."/>
            <person name="Tyler B.M."/>
            <person name="Meinhardt L.W."/>
            <person name="Bailey B.A."/>
        </authorList>
    </citation>
    <scope>NUCLEOTIDE SEQUENCE [LARGE SCALE GENOMIC DNA]</scope>
    <source>
        <strain evidence="3">sbr112.9</strain>
    </source>
</reference>
<feature type="compositionally biased region" description="Basic and acidic residues" evidence="1">
    <location>
        <begin position="17"/>
        <end position="30"/>
    </location>
</feature>
<protein>
    <submittedName>
        <fullName evidence="2">Pleiotropic drug resistance protein</fullName>
    </submittedName>
</protein>
<accession>A0A2P4Y321</accession>
<evidence type="ECO:0000313" key="2">
    <source>
        <dbReference type="EMBL" id="POM72181.1"/>
    </source>
</evidence>
<gene>
    <name evidence="2" type="ORF">PHPALM_11146</name>
</gene>
<feature type="compositionally biased region" description="Basic and acidic residues" evidence="1">
    <location>
        <begin position="51"/>
        <end position="62"/>
    </location>
</feature>
<feature type="compositionally biased region" description="Basic and acidic residues" evidence="1">
    <location>
        <begin position="88"/>
        <end position="105"/>
    </location>
</feature>
<comment type="caution">
    <text evidence="2">The sequence shown here is derived from an EMBL/GenBank/DDBJ whole genome shotgun (WGS) entry which is preliminary data.</text>
</comment>
<evidence type="ECO:0000313" key="3">
    <source>
        <dbReference type="Proteomes" id="UP000237271"/>
    </source>
</evidence>
<name>A0A2P4Y321_9STRA</name>
<dbReference type="EMBL" id="NCKW01006127">
    <property type="protein sequence ID" value="POM72181.1"/>
    <property type="molecule type" value="Genomic_DNA"/>
</dbReference>
<proteinExistence type="predicted"/>
<dbReference type="AlphaFoldDB" id="A0A2P4Y321"/>
<feature type="region of interest" description="Disordered" evidence="1">
    <location>
        <begin position="1"/>
        <end position="107"/>
    </location>
</feature>
<feature type="compositionally biased region" description="Basic residues" evidence="1">
    <location>
        <begin position="31"/>
        <end position="42"/>
    </location>
</feature>
<feature type="non-terminal residue" evidence="2">
    <location>
        <position position="369"/>
    </location>
</feature>
<dbReference type="OrthoDB" id="145515at2759"/>
<evidence type="ECO:0000256" key="1">
    <source>
        <dbReference type="SAM" id="MobiDB-lite"/>
    </source>
</evidence>
<dbReference type="Proteomes" id="UP000237271">
    <property type="component" value="Unassembled WGS sequence"/>
</dbReference>